<feature type="domain" description="Secretion system C-terminal sorting" evidence="2">
    <location>
        <begin position="812"/>
        <end position="878"/>
    </location>
</feature>
<dbReference type="InterPro" id="IPR026444">
    <property type="entry name" value="Secre_tail"/>
</dbReference>
<keyword evidence="1" id="KW-0732">Signal</keyword>
<evidence type="ECO:0000256" key="1">
    <source>
        <dbReference type="SAM" id="SignalP"/>
    </source>
</evidence>
<dbReference type="Gene3D" id="2.60.40.1080">
    <property type="match status" value="1"/>
</dbReference>
<feature type="chain" id="PRO_5015565795" description="Secretion system C-terminal sorting domain-containing protein" evidence="1">
    <location>
        <begin position="20"/>
        <end position="880"/>
    </location>
</feature>
<dbReference type="RefSeq" id="WP_105039650.1">
    <property type="nucleotide sequence ID" value="NZ_PPSL01000003.1"/>
</dbReference>
<dbReference type="NCBIfam" id="TIGR04183">
    <property type="entry name" value="Por_Secre_tail"/>
    <property type="match status" value="1"/>
</dbReference>
<dbReference type="InterPro" id="IPR013783">
    <property type="entry name" value="Ig-like_fold"/>
</dbReference>
<evidence type="ECO:0000313" key="4">
    <source>
        <dbReference type="Proteomes" id="UP000239872"/>
    </source>
</evidence>
<reference evidence="3 4" key="1">
    <citation type="submission" date="2018-01" db="EMBL/GenBank/DDBJ databases">
        <title>A novel member of the phylum Bacteroidetes isolated from glacier ice.</title>
        <authorList>
            <person name="Liu Q."/>
            <person name="Xin Y.-H."/>
        </authorList>
    </citation>
    <scope>NUCLEOTIDE SEQUENCE [LARGE SCALE GENOMIC DNA]</scope>
    <source>
        <strain evidence="3 4">RB1R16</strain>
    </source>
</reference>
<feature type="signal peptide" evidence="1">
    <location>
        <begin position="1"/>
        <end position="19"/>
    </location>
</feature>
<evidence type="ECO:0000259" key="2">
    <source>
        <dbReference type="Pfam" id="PF18962"/>
    </source>
</evidence>
<comment type="caution">
    <text evidence="3">The sequence shown here is derived from an EMBL/GenBank/DDBJ whole genome shotgun (WGS) entry which is preliminary data.</text>
</comment>
<proteinExistence type="predicted"/>
<dbReference type="OrthoDB" id="9800955at2"/>
<dbReference type="AlphaFoldDB" id="A0A2S7SVJ5"/>
<accession>A0A2S7SVJ5</accession>
<gene>
    <name evidence="3" type="ORF">CJD36_013210</name>
</gene>
<sequence length="880" mass="88466">MKKLYTLLLLCLVAVQVRAVVVTVNATGAANSYKTGTIRNWLTPQRLDGNIEAKNNGAPAAANGVRRGWAVFNLAGLVPPGATVSAVTLRFTINGAATTTGNPPVAITGFSGDMSTVTNTTTLYNNCNTGTAFNTTAWGTTTATLTRAFNTTGVTFIDGEAAAGNFVSICFNVTGTPNTQIYTITGENGTAATQPQLQITYSCTGVTGVTATASPVPVCTGSSFTLSGTASGAGSYQWSGPSGYTSTDLNPPAPIVGSAATAGTYTLAAFYPGVNGCSVSATSAVTTTPSPTSITGNLTPCEGSTTTLGSTPLTGSWTINSTSGATIAGNVVTAGSSVGATTVTYTLPSGCNVSAAVTTLDTPNALGLAPYYCGGSVSTLSASPSGGTWMANPSTVVSIDPVSGGLSGVSNGTANITYTGTNGCKTSSSTSIVMPPSATITPSTGSFHICPSLSTTLSNAITGGTWSASGSNVTINSTTGMVTGVSLGTSDITYSNTCGSATTTIYVDAPPPPITGTFSTCVNASVILHNAAVGGVWSSNDNSVALTAAGFGSVTGVGAGTLTITYTDVTGCVAITPFTVNPIPAPITGTASVCPGFTTTLSDTSTGATWSVADTNIAKLIAPGIVKGINASTTTITYTYTSTGCYRTTPFTVNPLPVAITGNGAFCALTSDTLHNLSLGGTWSSGTPAVAVINSATGIVTGVAGGIASITYTLPTGCYRVRPITIRPLPNPILTYDFFTETLSTGTFYTSYQWYQGGLAIPGANSYSVAATDPGFYSVYVTDTFGCEKMSATRTITAVSVNGPDLSKAISVHPNPTTGLVSIISPVSVKAVISSLDGKVVAEQANAHTMDISNLSAGMYVIMLFDESGNRVAVQKLIKE</sequence>
<dbReference type="Pfam" id="PF18962">
    <property type="entry name" value="Por_Secre_tail"/>
    <property type="match status" value="1"/>
</dbReference>
<organism evidence="3 4">
    <name type="scientific">Flavipsychrobacter stenotrophus</name>
    <dbReference type="NCBI Taxonomy" id="2077091"/>
    <lineage>
        <taxon>Bacteria</taxon>
        <taxon>Pseudomonadati</taxon>
        <taxon>Bacteroidota</taxon>
        <taxon>Chitinophagia</taxon>
        <taxon>Chitinophagales</taxon>
        <taxon>Chitinophagaceae</taxon>
        <taxon>Flavipsychrobacter</taxon>
    </lineage>
</organism>
<protein>
    <recommendedName>
        <fullName evidence="2">Secretion system C-terminal sorting domain-containing protein</fullName>
    </recommendedName>
</protein>
<dbReference type="Gene3D" id="2.60.40.10">
    <property type="entry name" value="Immunoglobulins"/>
    <property type="match status" value="1"/>
</dbReference>
<dbReference type="EMBL" id="PPSL01000003">
    <property type="protein sequence ID" value="PQJ10923.1"/>
    <property type="molecule type" value="Genomic_DNA"/>
</dbReference>
<name>A0A2S7SVJ5_9BACT</name>
<dbReference type="Proteomes" id="UP000239872">
    <property type="component" value="Unassembled WGS sequence"/>
</dbReference>
<evidence type="ECO:0000313" key="3">
    <source>
        <dbReference type="EMBL" id="PQJ10923.1"/>
    </source>
</evidence>
<keyword evidence="4" id="KW-1185">Reference proteome</keyword>